<keyword evidence="1" id="KW-0816">Tricarboxylic acid cycle</keyword>
<dbReference type="EMBL" id="CP006650">
    <property type="protein sequence ID" value="AGT09776.1"/>
    <property type="molecule type" value="Genomic_DNA"/>
</dbReference>
<dbReference type="Pfam" id="PF13607">
    <property type="entry name" value="Succ_CoA_lig"/>
    <property type="match status" value="1"/>
</dbReference>
<dbReference type="PANTHER" id="PTHR42793:SF4">
    <property type="entry name" value="BLL6376 PROTEIN"/>
    <property type="match status" value="1"/>
</dbReference>
<reference evidence="4 5" key="1">
    <citation type="journal article" date="2014" name="BMC Genomics">
        <title>Architecture and functions of a multipartite genome of the methylotrophic bacterium Paracoccus aminophilus JCM 7686, containing primary and secondary chromids.</title>
        <authorList>
            <person name="Dziewit L."/>
            <person name="Czarnecki J."/>
            <person name="Wibberg D."/>
            <person name="Radlinska M."/>
            <person name="Mrozek P."/>
            <person name="Szymczak M."/>
            <person name="Schluter A."/>
            <person name="Puhler A."/>
            <person name="Bartosik D."/>
        </authorList>
    </citation>
    <scope>NUCLEOTIDE SEQUENCE [LARGE SCALE GENOMIC DNA]</scope>
    <source>
        <strain evidence="4">JCM 7686</strain>
    </source>
</reference>
<evidence type="ECO:0000256" key="1">
    <source>
        <dbReference type="ARBA" id="ARBA00022532"/>
    </source>
</evidence>
<protein>
    <submittedName>
        <fullName evidence="4">Acyl-CoA synthetase (NDP forming)</fullName>
    </submittedName>
</protein>
<dbReference type="InterPro" id="IPR016102">
    <property type="entry name" value="Succinyl-CoA_synth-like"/>
</dbReference>
<dbReference type="Pfam" id="PF13380">
    <property type="entry name" value="CoA_binding_2"/>
    <property type="match status" value="1"/>
</dbReference>
<dbReference type="Pfam" id="PF13549">
    <property type="entry name" value="ATP-grasp_5"/>
    <property type="match status" value="1"/>
</dbReference>
<dbReference type="SUPFAM" id="SSF56059">
    <property type="entry name" value="Glutathione synthetase ATP-binding domain-like"/>
    <property type="match status" value="1"/>
</dbReference>
<keyword evidence="5" id="KW-1185">Reference proteome</keyword>
<keyword evidence="2" id="KW-0067">ATP-binding</keyword>
<dbReference type="SUPFAM" id="SSF52210">
    <property type="entry name" value="Succinyl-CoA synthetase domains"/>
    <property type="match status" value="2"/>
</dbReference>
<dbReference type="InterPro" id="IPR013815">
    <property type="entry name" value="ATP_grasp_subdomain_1"/>
</dbReference>
<dbReference type="Gene3D" id="3.40.50.720">
    <property type="entry name" value="NAD(P)-binding Rossmann-like Domain"/>
    <property type="match status" value="1"/>
</dbReference>
<evidence type="ECO:0000313" key="5">
    <source>
        <dbReference type="Proteomes" id="UP000015480"/>
    </source>
</evidence>
<dbReference type="eggNOG" id="COG1042">
    <property type="taxonomic scope" value="Bacteria"/>
</dbReference>
<evidence type="ECO:0000259" key="3">
    <source>
        <dbReference type="PROSITE" id="PS50975"/>
    </source>
</evidence>
<dbReference type="SUPFAM" id="SSF51735">
    <property type="entry name" value="NAD(P)-binding Rossmann-fold domains"/>
    <property type="match status" value="1"/>
</dbReference>
<dbReference type="KEGG" id="pami:JCM7686_2720"/>
<dbReference type="STRING" id="1367847.JCM7686_2720"/>
<dbReference type="HOGENOM" id="CLU_007415_3_2_5"/>
<dbReference type="Gene3D" id="3.30.1490.20">
    <property type="entry name" value="ATP-grasp fold, A domain"/>
    <property type="match status" value="1"/>
</dbReference>
<dbReference type="Proteomes" id="UP000015480">
    <property type="component" value="Chromosome"/>
</dbReference>
<gene>
    <name evidence="4" type="ORF">JCM7686_2720</name>
</gene>
<dbReference type="GO" id="GO:0006099">
    <property type="term" value="P:tricarboxylic acid cycle"/>
    <property type="evidence" value="ECO:0007669"/>
    <property type="project" value="UniProtKB-KW"/>
</dbReference>
<sequence>MKDEIIQKPGRDLSRLLRPKSIAVIGGGWSVAVIKQCKRMGFEGELWPVHPTRDEIAGYPCYKSVADLPSAPDATFIGVNRDATLEVVRDLSARGAGGAVCFASGFAEVADGAERTRDLLANAGEMAVLGPNCYGFINYLDGALLWPDQHGGKRVETGVAIIAQSSNIAINLTMQKRGLPLAYVLTAGNQAQTGLSGLADAALDDPRVTALGLHIEGFDDLAKLEAVFAKARAKKIPVVAIKVGTSAAAQAMTMSHTASLSGADALADAFFARVGVARARSLDEFVETLKLLHVLGPSPDATLGSMSCSGGEASLVGDLADANGLDLRPLTEADAVRVKATLSDMVTISNPLDYHTFIWGDGARMQATYAAFLESGYGLSMLVIDIPRDDRCEDNGSYAAIEAALAAGKASGQRFALVSSLPENLPEALTDQVMAAGIAPLMGLESAIRAARHAADIGAAWARPLPAPLALAGEGEALAALDEARSKEALRAIGIPTPKSKVVDTAAETAAAAAEIGFPVVLKGVGDHLLHKTEMGAVAVNLKTAAEVEAAAARMADLNCRFLVEEMAQGVVAELIVGLSRDPQFGLFLTIGAGGILVEILKDSRSLLLPASRDQIREALLSLRIAPILHGYRGKPGGDLEATIDAIARLADHAAAHGDEIEELDINPLMILQNSVVAVDALLRPRKVSHV</sequence>
<dbReference type="OrthoDB" id="9807426at2"/>
<dbReference type="PROSITE" id="PS50975">
    <property type="entry name" value="ATP_GRASP"/>
    <property type="match status" value="1"/>
</dbReference>
<dbReference type="PANTHER" id="PTHR42793">
    <property type="entry name" value="COA BINDING DOMAIN CONTAINING PROTEIN"/>
    <property type="match status" value="1"/>
</dbReference>
<dbReference type="Gene3D" id="3.30.470.20">
    <property type="entry name" value="ATP-grasp fold, B domain"/>
    <property type="match status" value="1"/>
</dbReference>
<keyword evidence="2" id="KW-0547">Nucleotide-binding</keyword>
<dbReference type="InterPro" id="IPR003781">
    <property type="entry name" value="CoA-bd"/>
</dbReference>
<name>S5YX31_PARAH</name>
<evidence type="ECO:0000256" key="2">
    <source>
        <dbReference type="PROSITE-ProRule" id="PRU00409"/>
    </source>
</evidence>
<dbReference type="InterPro" id="IPR011761">
    <property type="entry name" value="ATP-grasp"/>
</dbReference>
<dbReference type="InterPro" id="IPR032875">
    <property type="entry name" value="Succ_CoA_lig_flav_dom"/>
</dbReference>
<dbReference type="RefSeq" id="WP_020951414.1">
    <property type="nucleotide sequence ID" value="NC_022041.1"/>
</dbReference>
<dbReference type="SMART" id="SM00881">
    <property type="entry name" value="CoA_binding"/>
    <property type="match status" value="1"/>
</dbReference>
<dbReference type="PATRIC" id="fig|1367847.3.peg.2722"/>
<feature type="domain" description="ATP-grasp" evidence="3">
    <location>
        <begin position="487"/>
        <end position="570"/>
    </location>
</feature>
<dbReference type="Gene3D" id="3.40.50.261">
    <property type="entry name" value="Succinyl-CoA synthetase domains"/>
    <property type="match status" value="2"/>
</dbReference>
<dbReference type="AlphaFoldDB" id="S5YX31"/>
<dbReference type="GO" id="GO:0005524">
    <property type="term" value="F:ATP binding"/>
    <property type="evidence" value="ECO:0007669"/>
    <property type="project" value="UniProtKB-UniRule"/>
</dbReference>
<dbReference type="FunFam" id="3.40.50.261:FF:000021">
    <property type="entry name" value="Acetyl-CoA synthetase, putative"/>
    <property type="match status" value="1"/>
</dbReference>
<proteinExistence type="predicted"/>
<dbReference type="GO" id="GO:0046872">
    <property type="term" value="F:metal ion binding"/>
    <property type="evidence" value="ECO:0007669"/>
    <property type="project" value="InterPro"/>
</dbReference>
<evidence type="ECO:0000313" key="4">
    <source>
        <dbReference type="EMBL" id="AGT09776.1"/>
    </source>
</evidence>
<organism evidence="4 5">
    <name type="scientific">Paracoccus aminophilus JCM 7686</name>
    <dbReference type="NCBI Taxonomy" id="1367847"/>
    <lineage>
        <taxon>Bacteria</taxon>
        <taxon>Pseudomonadati</taxon>
        <taxon>Pseudomonadota</taxon>
        <taxon>Alphaproteobacteria</taxon>
        <taxon>Rhodobacterales</taxon>
        <taxon>Paracoccaceae</taxon>
        <taxon>Paracoccus</taxon>
    </lineage>
</organism>
<accession>S5YX31</accession>
<dbReference type="InterPro" id="IPR036291">
    <property type="entry name" value="NAD(P)-bd_dom_sf"/>
</dbReference>